<keyword evidence="5" id="KW-1185">Reference proteome</keyword>
<dbReference type="PANTHER" id="PTHR47336">
    <property type="entry name" value="TRANSCRIPTION FACTOR HMS1-RELATED"/>
    <property type="match status" value="1"/>
</dbReference>
<dbReference type="GO" id="GO:0046983">
    <property type="term" value="F:protein dimerization activity"/>
    <property type="evidence" value="ECO:0007669"/>
    <property type="project" value="InterPro"/>
</dbReference>
<comment type="caution">
    <text evidence="4">The sequence shown here is derived from an EMBL/GenBank/DDBJ whole genome shotgun (WGS) entry which is preliminary data.</text>
</comment>
<protein>
    <recommendedName>
        <fullName evidence="3">BHLH domain-containing protein</fullName>
    </recommendedName>
</protein>
<dbReference type="Gene3D" id="4.10.280.10">
    <property type="entry name" value="Helix-loop-helix DNA-binding domain"/>
    <property type="match status" value="1"/>
</dbReference>
<dbReference type="SUPFAM" id="SSF47459">
    <property type="entry name" value="HLH, helix-loop-helix DNA-binding domain"/>
    <property type="match status" value="1"/>
</dbReference>
<evidence type="ECO:0000313" key="4">
    <source>
        <dbReference type="EMBL" id="CCH45786.1"/>
    </source>
</evidence>
<feature type="compositionally biased region" description="Polar residues" evidence="2">
    <location>
        <begin position="125"/>
        <end position="136"/>
    </location>
</feature>
<feature type="compositionally biased region" description="Low complexity" evidence="2">
    <location>
        <begin position="96"/>
        <end position="112"/>
    </location>
</feature>
<feature type="compositionally biased region" description="Polar residues" evidence="2">
    <location>
        <begin position="679"/>
        <end position="691"/>
    </location>
</feature>
<feature type="region of interest" description="Disordered" evidence="2">
    <location>
        <begin position="734"/>
        <end position="753"/>
    </location>
</feature>
<evidence type="ECO:0000256" key="1">
    <source>
        <dbReference type="SAM" id="Coils"/>
    </source>
</evidence>
<dbReference type="AlphaFoldDB" id="K0KRR0"/>
<organism evidence="4 5">
    <name type="scientific">Wickerhamomyces ciferrii (strain ATCC 14091 / BCRC 22168 / CBS 111 / JCM 3599 / NBRC 0793 / NRRL Y-1031 F-60-10)</name>
    <name type="common">Yeast</name>
    <name type="synonym">Pichia ciferrii</name>
    <dbReference type="NCBI Taxonomy" id="1206466"/>
    <lineage>
        <taxon>Eukaryota</taxon>
        <taxon>Fungi</taxon>
        <taxon>Dikarya</taxon>
        <taxon>Ascomycota</taxon>
        <taxon>Saccharomycotina</taxon>
        <taxon>Saccharomycetes</taxon>
        <taxon>Phaffomycetales</taxon>
        <taxon>Wickerhamomycetaceae</taxon>
        <taxon>Wickerhamomyces</taxon>
    </lineage>
</organism>
<feature type="compositionally biased region" description="Low complexity" evidence="2">
    <location>
        <begin position="20"/>
        <end position="30"/>
    </location>
</feature>
<dbReference type="InterPro" id="IPR019006">
    <property type="entry name" value="Sre1_C"/>
</dbReference>
<evidence type="ECO:0000313" key="5">
    <source>
        <dbReference type="Proteomes" id="UP000009328"/>
    </source>
</evidence>
<feature type="region of interest" description="Disordered" evidence="2">
    <location>
        <begin position="20"/>
        <end position="53"/>
    </location>
</feature>
<dbReference type="InterPro" id="IPR011598">
    <property type="entry name" value="bHLH_dom"/>
</dbReference>
<feature type="domain" description="BHLH" evidence="3">
    <location>
        <begin position="185"/>
        <end position="254"/>
    </location>
</feature>
<evidence type="ECO:0000259" key="3">
    <source>
        <dbReference type="PROSITE" id="PS50888"/>
    </source>
</evidence>
<reference evidence="4 5" key="1">
    <citation type="journal article" date="2012" name="Eukaryot. Cell">
        <title>Draft genome sequence of Wickerhamomyces ciferrii NRRL Y-1031 F-60-10.</title>
        <authorList>
            <person name="Schneider J."/>
            <person name="Andrea H."/>
            <person name="Blom J."/>
            <person name="Jaenicke S."/>
            <person name="Ruckert C."/>
            <person name="Schorsch C."/>
            <person name="Szczepanowski R."/>
            <person name="Farwick M."/>
            <person name="Goesmann A."/>
            <person name="Puhler A."/>
            <person name="Schaffer S."/>
            <person name="Tauch A."/>
            <person name="Kohler T."/>
            <person name="Brinkrolf K."/>
        </authorList>
    </citation>
    <scope>NUCLEOTIDE SEQUENCE [LARGE SCALE GENOMIC DNA]</scope>
    <source>
        <strain evidence="5">ATCC 14091 / BCRC 22168 / CBS 111 / JCM 3599 / NBRC 0793 / NRRL Y-1031 F-60-10</strain>
    </source>
</reference>
<dbReference type="eggNOG" id="KOG2588">
    <property type="taxonomic scope" value="Eukaryota"/>
</dbReference>
<dbReference type="Pfam" id="PF09427">
    <property type="entry name" value="DUF2014"/>
    <property type="match status" value="1"/>
</dbReference>
<dbReference type="HOGENOM" id="CLU_017043_0_0_1"/>
<feature type="region of interest" description="Disordered" evidence="2">
    <location>
        <begin position="679"/>
        <end position="720"/>
    </location>
</feature>
<dbReference type="SMART" id="SM00353">
    <property type="entry name" value="HLH"/>
    <property type="match status" value="1"/>
</dbReference>
<dbReference type="InterPro" id="IPR052099">
    <property type="entry name" value="Regulatory_TF_Diverse"/>
</dbReference>
<dbReference type="EMBL" id="CAIF01000211">
    <property type="protein sequence ID" value="CCH45786.1"/>
    <property type="molecule type" value="Genomic_DNA"/>
</dbReference>
<dbReference type="PROSITE" id="PS50888">
    <property type="entry name" value="BHLH"/>
    <property type="match status" value="1"/>
</dbReference>
<gene>
    <name evidence="4" type="ORF">BN7_5372</name>
</gene>
<dbReference type="STRING" id="1206466.K0KRR0"/>
<dbReference type="PANTHER" id="PTHR47336:SF2">
    <property type="entry name" value="TRANSCRIPTION FACTOR HMS1-RELATED"/>
    <property type="match status" value="1"/>
</dbReference>
<feature type="compositionally biased region" description="Low complexity" evidence="2">
    <location>
        <begin position="155"/>
        <end position="168"/>
    </location>
</feature>
<keyword evidence="1" id="KW-0175">Coiled coil</keyword>
<proteinExistence type="predicted"/>
<dbReference type="Pfam" id="PF00010">
    <property type="entry name" value="HLH"/>
    <property type="match status" value="1"/>
</dbReference>
<accession>K0KRR0</accession>
<feature type="compositionally biased region" description="Polar residues" evidence="2">
    <location>
        <begin position="32"/>
        <end position="46"/>
    </location>
</feature>
<evidence type="ECO:0000256" key="2">
    <source>
        <dbReference type="SAM" id="MobiDB-lite"/>
    </source>
</evidence>
<dbReference type="InterPro" id="IPR036638">
    <property type="entry name" value="HLH_DNA-bd_sf"/>
</dbReference>
<sequence>MTDNFYSFDDTDALLASLSSSSATTLSPSDNGEFSSGNSAKASSYGYSPENDFLTDEYWGNQVDGQDSKTLNDDFYSKDFVNFDGEDNSNIKTEIQNDNGFQFNNNDTTTFDIPKINTDLKSQESETPSQYNDNNQLPQSQSLKKESSSEESDFSPEATTTTYSSSASALKKTIGDNNKITKPKKTKATHNVIEKKYRTNINSKITALRDAVPSLRLAAGDVNTTLNDLDGLSPAAKVNKAIVLEKATEYIQHLEKKNMILLRENQQMKQYLGSIPAQQQHYPSHFNQQIPLQQQQQQQQQHDNFQPATYNGQQVNVANAQPQQQYQMGVPARVLMGGMATMVGHNMFNGGNDFSDYRGLSAFPILGNPLFAKLLHIIQFSFLASSVVSLIFPSIFASSDSNLTDKSGKPQQTRSSITLLEWYELVKELVFIRIGSKSKHSASGNEIDTLVNQSLLGKFGNNSYFSLVFLLLRLFTYETSYEVSFAKLVLAKLILTYSDFSLFFNLNSLVELSISEVANQKVSDPALRHFFKELKSPLAKDSEAFKRLLNVVTGLPISTNCERGVEDKGFFLILRDDRISFDYKTLLVSFRANEVFREVLLEYINLTFNKEEINKLDNDELKEGKKELWNKLISAENLAPKRSVVDIRIKLFKSILNEKYVDGVLKLVSEESKAYTLNQKLNGNESNTKSGETISSPVEEEEEDITTSKEENVDGEDLEKTDEQIYDSDEYFEDSDFEPEPITPSNSFDNSKKNKITEQPLINAKFQNLLSQDLFNALVCSSILKYAHADQHEQVSKLLKYIRFNKDELTLLSFISLYKLIQKFPKKWVEGKEGQVIENLVAHLRVWIGDSSNGNFNDLKEVGLHLKREISDDLVETGKSFNELN</sequence>
<dbReference type="Proteomes" id="UP000009328">
    <property type="component" value="Unassembled WGS sequence"/>
</dbReference>
<feature type="region of interest" description="Disordered" evidence="2">
    <location>
        <begin position="86"/>
        <end position="168"/>
    </location>
</feature>
<name>K0KRR0_WICCF</name>
<dbReference type="InParanoid" id="K0KRR0"/>
<feature type="coiled-coil region" evidence="1">
    <location>
        <begin position="244"/>
        <end position="271"/>
    </location>
</feature>